<evidence type="ECO:0000256" key="6">
    <source>
        <dbReference type="ARBA" id="ARBA00034125"/>
    </source>
</evidence>
<dbReference type="InterPro" id="IPR050539">
    <property type="entry name" value="ThrE_Dicarb/AminoAcid_Exp"/>
</dbReference>
<comment type="caution">
    <text evidence="9">The sequence shown here is derived from an EMBL/GenBank/DDBJ whole genome shotgun (WGS) entry which is preliminary data.</text>
</comment>
<feature type="transmembrane region" description="Helical" evidence="7">
    <location>
        <begin position="250"/>
        <end position="269"/>
    </location>
</feature>
<keyword evidence="2" id="KW-1003">Cell membrane</keyword>
<keyword evidence="4 7" id="KW-1133">Transmembrane helix</keyword>
<dbReference type="GO" id="GO:0005886">
    <property type="term" value="C:plasma membrane"/>
    <property type="evidence" value="ECO:0007669"/>
    <property type="project" value="UniProtKB-SubCell"/>
</dbReference>
<evidence type="ECO:0000313" key="9">
    <source>
        <dbReference type="EMBL" id="CEG29999.1"/>
    </source>
</evidence>
<sequence>MIVYLLLRETHAGSDGEDKMDDRLPYNEIIDVCLLAGKIMLQNGAETSRVEDTMVRIAAAFGCGESHSFSTPTGIIFSLDGMHPASKLIRVSQRSTDLHKVTLVNSISRSISSKEMTPEEAYLRLKQIEKAGMGYPMWVQVFAAFIASGCFLIMFQGQWSDFIWSCIAGAMGFSCLLYLHWLLEVRFFAEFIASLVVGLVALLFVQIGVGSHLDTIIIGAVMPLVPGLLITNAARDLIAGHLVSGLSKGADAGLTALAIGAGISAAFVFL</sequence>
<reference evidence="9 10" key="1">
    <citation type="journal article" date="2014" name="Genome Announc.">
        <title>Genome Sequence of Bacillus simplex Strain P558, Isolated from a Human Fecal Sample.</title>
        <authorList>
            <person name="Croce O."/>
            <person name="Hugon P."/>
            <person name="Lagier J.C."/>
            <person name="Bibi F."/>
            <person name="Robert C."/>
            <person name="Azhar E.I."/>
            <person name="Raoult D."/>
            <person name="Fournier P.E."/>
        </authorList>
    </citation>
    <scope>NUCLEOTIDE SEQUENCE [LARGE SCALE GENOMIC DNA]</scope>
    <source>
        <strain evidence="9 10">P558</strain>
    </source>
</reference>
<feature type="transmembrane region" description="Helical" evidence="7">
    <location>
        <begin position="188"/>
        <end position="209"/>
    </location>
</feature>
<evidence type="ECO:0000256" key="1">
    <source>
        <dbReference type="ARBA" id="ARBA00004651"/>
    </source>
</evidence>
<dbReference type="PANTHER" id="PTHR34390:SF2">
    <property type="entry name" value="SUCCINATE TRANSPORTER SUBUNIT YJJP-RELATED"/>
    <property type="match status" value="1"/>
</dbReference>
<evidence type="ECO:0000313" key="10">
    <source>
        <dbReference type="Proteomes" id="UP000182110"/>
    </source>
</evidence>
<name>A0AAN2PD45_9BACI</name>
<dbReference type="GO" id="GO:0022857">
    <property type="term" value="F:transmembrane transporter activity"/>
    <property type="evidence" value="ECO:0007669"/>
    <property type="project" value="InterPro"/>
</dbReference>
<dbReference type="GO" id="GO:0015744">
    <property type="term" value="P:succinate transport"/>
    <property type="evidence" value="ECO:0007669"/>
    <property type="project" value="TreeGrafter"/>
</dbReference>
<organism evidence="9 10">
    <name type="scientific">Peribacillus simplex</name>
    <dbReference type="NCBI Taxonomy" id="1478"/>
    <lineage>
        <taxon>Bacteria</taxon>
        <taxon>Bacillati</taxon>
        <taxon>Bacillota</taxon>
        <taxon>Bacilli</taxon>
        <taxon>Bacillales</taxon>
        <taxon>Bacillaceae</taxon>
        <taxon>Peribacillus</taxon>
    </lineage>
</organism>
<comment type="subcellular location">
    <subcellularLocation>
        <location evidence="1">Cell membrane</location>
        <topology evidence="1">Multi-pass membrane protein</topology>
    </subcellularLocation>
</comment>
<dbReference type="PANTHER" id="PTHR34390">
    <property type="entry name" value="UPF0442 PROTEIN YJJB-RELATED"/>
    <property type="match status" value="1"/>
</dbReference>
<comment type="similarity">
    <text evidence="6">Belongs to the ThrE exporter (TC 2.A.79) family.</text>
</comment>
<evidence type="ECO:0000256" key="3">
    <source>
        <dbReference type="ARBA" id="ARBA00022692"/>
    </source>
</evidence>
<evidence type="ECO:0000256" key="4">
    <source>
        <dbReference type="ARBA" id="ARBA00022989"/>
    </source>
</evidence>
<gene>
    <name evidence="9" type="primary">yjjP</name>
    <name evidence="9" type="ORF">BN1180_00094</name>
</gene>
<dbReference type="Pfam" id="PF06738">
    <property type="entry name" value="ThrE"/>
    <property type="match status" value="1"/>
</dbReference>
<dbReference type="InterPro" id="IPR010619">
    <property type="entry name" value="ThrE-like_N"/>
</dbReference>
<evidence type="ECO:0000259" key="8">
    <source>
        <dbReference type="Pfam" id="PF06738"/>
    </source>
</evidence>
<dbReference type="Proteomes" id="UP000182110">
    <property type="component" value="Unassembled WGS sequence"/>
</dbReference>
<evidence type="ECO:0000256" key="2">
    <source>
        <dbReference type="ARBA" id="ARBA00022475"/>
    </source>
</evidence>
<dbReference type="AlphaFoldDB" id="A0AAN2PD45"/>
<keyword evidence="10" id="KW-1185">Reference proteome</keyword>
<keyword evidence="5 7" id="KW-0472">Membrane</keyword>
<accession>A0AAN2PD45</accession>
<evidence type="ECO:0000256" key="7">
    <source>
        <dbReference type="SAM" id="Phobius"/>
    </source>
</evidence>
<proteinExistence type="inferred from homology"/>
<keyword evidence="3 7" id="KW-0812">Transmembrane</keyword>
<feature type="transmembrane region" description="Helical" evidence="7">
    <location>
        <begin position="135"/>
        <end position="156"/>
    </location>
</feature>
<feature type="transmembrane region" description="Helical" evidence="7">
    <location>
        <begin position="215"/>
        <end position="238"/>
    </location>
</feature>
<dbReference type="EMBL" id="CCXW01000001">
    <property type="protein sequence ID" value="CEG29999.1"/>
    <property type="molecule type" value="Genomic_DNA"/>
</dbReference>
<evidence type="ECO:0000256" key="5">
    <source>
        <dbReference type="ARBA" id="ARBA00023136"/>
    </source>
</evidence>
<feature type="domain" description="Threonine/serine exporter-like N-terminal" evidence="8">
    <location>
        <begin position="31"/>
        <end position="269"/>
    </location>
</feature>
<protein>
    <submittedName>
        <fullName evidence="9">Inner membrane protein YjjP</fullName>
    </submittedName>
</protein>
<feature type="transmembrane region" description="Helical" evidence="7">
    <location>
        <begin position="162"/>
        <end position="181"/>
    </location>
</feature>